<dbReference type="InterPro" id="IPR051829">
    <property type="entry name" value="Multiheme_Cytochr_ET"/>
</dbReference>
<accession>A0A3E2NJH0</accession>
<evidence type="ECO:0000259" key="3">
    <source>
        <dbReference type="Pfam" id="PF13435"/>
    </source>
</evidence>
<proteinExistence type="predicted"/>
<dbReference type="EMBL" id="QWDE01000007">
    <property type="protein sequence ID" value="RFZ81142.1"/>
    <property type="molecule type" value="Genomic_DNA"/>
</dbReference>
<reference evidence="4 5" key="1">
    <citation type="submission" date="2018-08" db="EMBL/GenBank/DDBJ databases">
        <title>Mucilaginibacter terrae sp. nov., isolated from manganese diggings.</title>
        <authorList>
            <person name="Huang Y."/>
            <person name="Zhou Z."/>
        </authorList>
    </citation>
    <scope>NUCLEOTIDE SEQUENCE [LARGE SCALE GENOMIC DNA]</scope>
    <source>
        <strain evidence="4 5">ZH6</strain>
    </source>
</reference>
<dbReference type="Gene3D" id="3.90.10.10">
    <property type="entry name" value="Cytochrome C3"/>
    <property type="match status" value="1"/>
</dbReference>
<evidence type="ECO:0000313" key="5">
    <source>
        <dbReference type="Proteomes" id="UP000260823"/>
    </source>
</evidence>
<sequence>MVSKRTLLFLMFLAVPVCAILTQCLSSKEQQDPRDRVFAGSKTCESCHKAQYNSYLHTAHYLTSRPADINTIHGSFAAGENVFSFGNGMTVAMEQRKKGLYQAGYINGKPAGAERFDITIGGVKAETYLYWKGNQLFQLPMSYFSALHSWTNSPGYDTGRINFTRPIITRCMECHSSYIKEIPNQNLSLTNRAVEYDKSSLIQGIDCERCHGSAANHVNFHTEYPEVKEARYITTYQKLTRQQKLDACAVCHSGNKDVFTRSSFTFKMGDTLAKFKEHNFGPKNTNPATLDVHGNQSDLLASSKCFVASNMDCNTCHNVHTKESGNTQVFVQRCLSCHTSANHNVCKLAPKLGDALKTKCIDCHMPAKPSNLIQVEGNSKKLQVPYLVRTHRIAVYPEETKKIMAFINSH</sequence>
<protein>
    <recommendedName>
        <fullName evidence="3">Cytochrome c-552/4 domain-containing protein</fullName>
    </recommendedName>
</protein>
<dbReference type="SUPFAM" id="SSF48695">
    <property type="entry name" value="Multiheme cytochromes"/>
    <property type="match status" value="1"/>
</dbReference>
<feature type="domain" description="Cytochrome c-552/4" evidence="3">
    <location>
        <begin position="169"/>
        <end position="212"/>
    </location>
</feature>
<name>A0A3E2NJH0_9SPHI</name>
<dbReference type="RefSeq" id="WP_117385042.1">
    <property type="nucleotide sequence ID" value="NZ_QWDE01000007.1"/>
</dbReference>
<dbReference type="InterPro" id="IPR023155">
    <property type="entry name" value="Cyt_c-552/4"/>
</dbReference>
<dbReference type="InterPro" id="IPR036280">
    <property type="entry name" value="Multihaem_cyt_sf"/>
</dbReference>
<evidence type="ECO:0000313" key="4">
    <source>
        <dbReference type="EMBL" id="RFZ81142.1"/>
    </source>
</evidence>
<dbReference type="Proteomes" id="UP000260823">
    <property type="component" value="Unassembled WGS sequence"/>
</dbReference>
<dbReference type="OrthoDB" id="9814800at2"/>
<feature type="chain" id="PRO_5017717959" description="Cytochrome c-552/4 domain-containing protein" evidence="2">
    <location>
        <begin position="20"/>
        <end position="410"/>
    </location>
</feature>
<gene>
    <name evidence="4" type="ORF">DYU05_20495</name>
</gene>
<dbReference type="Gene3D" id="1.10.1130.10">
    <property type="entry name" value="Flavocytochrome C3, Chain A"/>
    <property type="match status" value="1"/>
</dbReference>
<evidence type="ECO:0000256" key="1">
    <source>
        <dbReference type="ARBA" id="ARBA00022729"/>
    </source>
</evidence>
<comment type="caution">
    <text evidence="4">The sequence shown here is derived from an EMBL/GenBank/DDBJ whole genome shotgun (WGS) entry which is preliminary data.</text>
</comment>
<dbReference type="PANTHER" id="PTHR35038:SF8">
    <property type="entry name" value="C-TYPE POLYHEME CYTOCHROME OMCC"/>
    <property type="match status" value="1"/>
</dbReference>
<feature type="signal peptide" evidence="2">
    <location>
        <begin position="1"/>
        <end position="19"/>
    </location>
</feature>
<evidence type="ECO:0000256" key="2">
    <source>
        <dbReference type="SAM" id="SignalP"/>
    </source>
</evidence>
<dbReference type="AlphaFoldDB" id="A0A3E2NJH0"/>
<dbReference type="PANTHER" id="PTHR35038">
    <property type="entry name" value="DISSIMILATORY SULFITE REDUCTASE SIRA"/>
    <property type="match status" value="1"/>
</dbReference>
<dbReference type="CDD" id="cd08168">
    <property type="entry name" value="Cytochrom_C3"/>
    <property type="match status" value="1"/>
</dbReference>
<keyword evidence="1 2" id="KW-0732">Signal</keyword>
<dbReference type="Pfam" id="PF13435">
    <property type="entry name" value="Cytochrome_C554"/>
    <property type="match status" value="1"/>
</dbReference>
<keyword evidence="5" id="KW-1185">Reference proteome</keyword>
<organism evidence="4 5">
    <name type="scientific">Mucilaginibacter terrenus</name>
    <dbReference type="NCBI Taxonomy" id="2482727"/>
    <lineage>
        <taxon>Bacteria</taxon>
        <taxon>Pseudomonadati</taxon>
        <taxon>Bacteroidota</taxon>
        <taxon>Sphingobacteriia</taxon>
        <taxon>Sphingobacteriales</taxon>
        <taxon>Sphingobacteriaceae</taxon>
        <taxon>Mucilaginibacter</taxon>
    </lineage>
</organism>